<comment type="caution">
    <text evidence="1">The sequence shown here is derived from an EMBL/GenBank/DDBJ whole genome shotgun (WGS) entry which is preliminary data.</text>
</comment>
<gene>
    <name evidence="1" type="ORF">QWZ10_25515</name>
</gene>
<evidence type="ECO:0000313" key="1">
    <source>
        <dbReference type="EMBL" id="MDN3714326.1"/>
    </source>
</evidence>
<organism evidence="1 2">
    <name type="scientific">Paracoccus cavernae</name>
    <dbReference type="NCBI Taxonomy" id="1571207"/>
    <lineage>
        <taxon>Bacteria</taxon>
        <taxon>Pseudomonadati</taxon>
        <taxon>Pseudomonadota</taxon>
        <taxon>Alphaproteobacteria</taxon>
        <taxon>Rhodobacterales</taxon>
        <taxon>Paracoccaceae</taxon>
        <taxon>Paracoccus</taxon>
    </lineage>
</organism>
<name>A0ABT8DDJ6_9RHOB</name>
<evidence type="ECO:0000313" key="2">
    <source>
        <dbReference type="Proteomes" id="UP001243846"/>
    </source>
</evidence>
<keyword evidence="2" id="KW-1185">Reference proteome</keyword>
<dbReference type="RefSeq" id="WP_377686416.1">
    <property type="nucleotide sequence ID" value="NZ_JBHMDZ010000015.1"/>
</dbReference>
<reference evidence="2" key="1">
    <citation type="journal article" date="2019" name="Int. J. Syst. Evol. Microbiol.">
        <title>The Global Catalogue of Microorganisms (GCM) 10K type strain sequencing project: providing services to taxonomists for standard genome sequencing and annotation.</title>
        <authorList>
            <consortium name="The Broad Institute Genomics Platform"/>
            <consortium name="The Broad Institute Genome Sequencing Center for Infectious Disease"/>
            <person name="Wu L."/>
            <person name="Ma J."/>
        </authorList>
    </citation>
    <scope>NUCLEOTIDE SEQUENCE [LARGE SCALE GENOMIC DNA]</scope>
    <source>
        <strain evidence="2">CECT 8482</strain>
    </source>
</reference>
<accession>A0ABT8DDJ6</accession>
<proteinExistence type="predicted"/>
<sequence>MTRVVENSTRRGNGLVVAVDFSRDMAENLVLAFSELEPDAVRQVEIREFGVWIVEPVTGMRQFIGSMTLDPRVTKKSM</sequence>
<dbReference type="Proteomes" id="UP001243846">
    <property type="component" value="Unassembled WGS sequence"/>
</dbReference>
<protein>
    <submittedName>
        <fullName evidence="1">Uncharacterized protein</fullName>
    </submittedName>
</protein>
<dbReference type="EMBL" id="JAUFRC010000004">
    <property type="protein sequence ID" value="MDN3714326.1"/>
    <property type="molecule type" value="Genomic_DNA"/>
</dbReference>